<evidence type="ECO:0000256" key="2">
    <source>
        <dbReference type="ARBA" id="ARBA00022695"/>
    </source>
</evidence>
<dbReference type="AlphaFoldDB" id="A0AAW1IG27"/>
<evidence type="ECO:0000256" key="3">
    <source>
        <dbReference type="ARBA" id="ARBA00022722"/>
    </source>
</evidence>
<dbReference type="InterPro" id="IPR021109">
    <property type="entry name" value="Peptidase_aspartic_dom_sf"/>
</dbReference>
<evidence type="ECO:0000313" key="5">
    <source>
        <dbReference type="EMBL" id="KAK9688374.1"/>
    </source>
</evidence>
<evidence type="ECO:0000256" key="4">
    <source>
        <dbReference type="ARBA" id="ARBA00022759"/>
    </source>
</evidence>
<keyword evidence="4" id="KW-0378">Hydrolase</keyword>
<dbReference type="Gene3D" id="2.40.70.10">
    <property type="entry name" value="Acid Proteases"/>
    <property type="match status" value="1"/>
</dbReference>
<evidence type="ECO:0000313" key="6">
    <source>
        <dbReference type="Proteomes" id="UP001458880"/>
    </source>
</evidence>
<dbReference type="Proteomes" id="UP001458880">
    <property type="component" value="Unassembled WGS sequence"/>
</dbReference>
<keyword evidence="3" id="KW-0540">Nuclease</keyword>
<name>A0AAW1IG27_POPJA</name>
<accession>A0AAW1IG27</accession>
<gene>
    <name evidence="5" type="ORF">QE152_g35594</name>
</gene>
<keyword evidence="1" id="KW-0808">Transferase</keyword>
<protein>
    <submittedName>
        <fullName evidence="5">Uncharacterized protein</fullName>
    </submittedName>
</protein>
<evidence type="ECO:0000256" key="1">
    <source>
        <dbReference type="ARBA" id="ARBA00022679"/>
    </source>
</evidence>
<comment type="caution">
    <text evidence="5">The sequence shown here is derived from an EMBL/GenBank/DDBJ whole genome shotgun (WGS) entry which is preliminary data.</text>
</comment>
<keyword evidence="4" id="KW-0255">Endonuclease</keyword>
<dbReference type="GO" id="GO:0004519">
    <property type="term" value="F:endonuclease activity"/>
    <property type="evidence" value="ECO:0007669"/>
    <property type="project" value="UniProtKB-KW"/>
</dbReference>
<dbReference type="InterPro" id="IPR050951">
    <property type="entry name" value="Retrovirus_Pol_polyprotein"/>
</dbReference>
<keyword evidence="2" id="KW-0548">Nucleotidyltransferase</keyword>
<proteinExistence type="predicted"/>
<dbReference type="SUPFAM" id="SSF50630">
    <property type="entry name" value="Acid proteases"/>
    <property type="match status" value="1"/>
</dbReference>
<reference evidence="5 6" key="1">
    <citation type="journal article" date="2024" name="BMC Genomics">
        <title>De novo assembly and annotation of Popillia japonica's genome with initial clues to its potential as an invasive pest.</title>
        <authorList>
            <person name="Cucini C."/>
            <person name="Boschi S."/>
            <person name="Funari R."/>
            <person name="Cardaioli E."/>
            <person name="Iannotti N."/>
            <person name="Marturano G."/>
            <person name="Paoli F."/>
            <person name="Bruttini M."/>
            <person name="Carapelli A."/>
            <person name="Frati F."/>
            <person name="Nardi F."/>
        </authorList>
    </citation>
    <scope>NUCLEOTIDE SEQUENCE [LARGE SCALE GENOMIC DNA]</scope>
    <source>
        <strain evidence="5">DMR45628</strain>
    </source>
</reference>
<dbReference type="PANTHER" id="PTHR37984">
    <property type="entry name" value="PROTEIN CBG26694"/>
    <property type="match status" value="1"/>
</dbReference>
<dbReference type="EMBL" id="JASPKY010000593">
    <property type="protein sequence ID" value="KAK9688374.1"/>
    <property type="molecule type" value="Genomic_DNA"/>
</dbReference>
<dbReference type="PANTHER" id="PTHR37984:SF5">
    <property type="entry name" value="PROTEIN NYNRIN-LIKE"/>
    <property type="match status" value="1"/>
</dbReference>
<sequence length="266" mass="30465">MWGVENKPEIFKTSSASRGKKINLLVNNVNCTMDWDPGASYSIISSEMWEKIGKPFLTKPPKLKAYGNFKLTPRGKTDVQVTIDETTKILPVVVIDNADPMLFGLSWSEAFGMPFPKQVYSISANELVKDTLDTNKQLEQIIEENVELFNSSLGKIKNYQVKLHIKENAKPVHIAARPIKFGIQKNVEAELERLFILKKTQNQFILQHDLSNLAFKKTLKLNWNVLLNKELYHRYNPVLIAEKHPVPLFDQLRRQLGNGLTYSKID</sequence>
<keyword evidence="6" id="KW-1185">Reference proteome</keyword>
<organism evidence="5 6">
    <name type="scientific">Popillia japonica</name>
    <name type="common">Japanese beetle</name>
    <dbReference type="NCBI Taxonomy" id="7064"/>
    <lineage>
        <taxon>Eukaryota</taxon>
        <taxon>Metazoa</taxon>
        <taxon>Ecdysozoa</taxon>
        <taxon>Arthropoda</taxon>
        <taxon>Hexapoda</taxon>
        <taxon>Insecta</taxon>
        <taxon>Pterygota</taxon>
        <taxon>Neoptera</taxon>
        <taxon>Endopterygota</taxon>
        <taxon>Coleoptera</taxon>
        <taxon>Polyphaga</taxon>
        <taxon>Scarabaeiformia</taxon>
        <taxon>Scarabaeidae</taxon>
        <taxon>Rutelinae</taxon>
        <taxon>Popillia</taxon>
    </lineage>
</organism>
<dbReference type="GO" id="GO:0016779">
    <property type="term" value="F:nucleotidyltransferase activity"/>
    <property type="evidence" value="ECO:0007669"/>
    <property type="project" value="UniProtKB-KW"/>
</dbReference>